<dbReference type="RefSeq" id="WP_076782473.1">
    <property type="nucleotide sequence ID" value="NZ_FTPU01000009.1"/>
</dbReference>
<evidence type="ECO:0000259" key="1">
    <source>
        <dbReference type="Pfam" id="PF07566"/>
    </source>
</evidence>
<dbReference type="EMBL" id="FTPU01000009">
    <property type="protein sequence ID" value="SIT96429.1"/>
    <property type="molecule type" value="Genomic_DNA"/>
</dbReference>
<dbReference type="Gene3D" id="3.10.20.10">
    <property type="match status" value="2"/>
</dbReference>
<dbReference type="AlphaFoldDB" id="A0A1U7PU54"/>
<dbReference type="STRING" id="1121284.SAMN05660493_01108"/>
<accession>A0A1U7PU54</accession>
<dbReference type="Proteomes" id="UP000187261">
    <property type="component" value="Unassembled WGS sequence"/>
</dbReference>
<dbReference type="OrthoDB" id="850243at2"/>
<evidence type="ECO:0000313" key="3">
    <source>
        <dbReference type="Proteomes" id="UP000187261"/>
    </source>
</evidence>
<organism evidence="2 3">
    <name type="scientific">Epilithonimonas bovis DSM 19482</name>
    <dbReference type="NCBI Taxonomy" id="1121284"/>
    <lineage>
        <taxon>Bacteria</taxon>
        <taxon>Pseudomonadati</taxon>
        <taxon>Bacteroidota</taxon>
        <taxon>Flavobacteriia</taxon>
        <taxon>Flavobacteriales</taxon>
        <taxon>Weeksellaceae</taxon>
        <taxon>Chryseobacterium group</taxon>
        <taxon>Epilithonimonas</taxon>
    </lineage>
</organism>
<gene>
    <name evidence="2" type="ORF">SAMN05660493_01108</name>
</gene>
<evidence type="ECO:0000313" key="2">
    <source>
        <dbReference type="EMBL" id="SIT96429.1"/>
    </source>
</evidence>
<keyword evidence="3" id="KW-1185">Reference proteome</keyword>
<dbReference type="Pfam" id="PF07566">
    <property type="entry name" value="DUF1543"/>
    <property type="match status" value="1"/>
</dbReference>
<name>A0A1U7PU54_9FLAO</name>
<proteinExistence type="predicted"/>
<dbReference type="InterPro" id="IPR011440">
    <property type="entry name" value="DUF1543"/>
</dbReference>
<protein>
    <recommendedName>
        <fullName evidence="1">DUF1543 domain-containing protein</fullName>
    </recommendedName>
</protein>
<sequence>MKLFYVILGATPTGRHIEQHDVFFGIAECLEDLIPEIKAFWKDTKLHIDAYQEVRFADGYAVEIVDKTAEKPSEDLFFINLGGYQPGHFEEFHEQHLMVAQSLSEVIKRAKQTKFYKTMGFENAVSHIDNKLGVDIDDVYNVNDLLSGETRQKYSVILRKSEAGNQDNPMTLGYLKIK</sequence>
<feature type="domain" description="DUF1543" evidence="1">
    <location>
        <begin position="15"/>
        <end position="63"/>
    </location>
</feature>
<reference evidence="3" key="1">
    <citation type="submission" date="2016-10" db="EMBL/GenBank/DDBJ databases">
        <authorList>
            <person name="Varghese N."/>
            <person name="Submissions S."/>
        </authorList>
    </citation>
    <scope>NUCLEOTIDE SEQUENCE [LARGE SCALE GENOMIC DNA]</scope>
    <source>
        <strain evidence="3">DSM 19482</strain>
    </source>
</reference>